<dbReference type="RefSeq" id="WP_114283361.1">
    <property type="nucleotide sequence ID" value="NZ_PSYR01000002.1"/>
</dbReference>
<dbReference type="Pfam" id="PF12802">
    <property type="entry name" value="MarR_2"/>
    <property type="match status" value="1"/>
</dbReference>
<evidence type="ECO:0000256" key="1">
    <source>
        <dbReference type="ARBA" id="ARBA00023015"/>
    </source>
</evidence>
<dbReference type="Proteomes" id="UP000253250">
    <property type="component" value="Unassembled WGS sequence"/>
</dbReference>
<gene>
    <name evidence="5" type="ORF">C4900_14755</name>
</gene>
<dbReference type="InterPro" id="IPR000835">
    <property type="entry name" value="HTH_MarR-typ"/>
</dbReference>
<sequence length="164" mass="18429">MPKRDSQEAPASASFVGMTELAAREPFLGVLRELAEAYHAFSNYSAAHVRELGLTPAQFDVIATLGRTEGLPLSDVARKTLITKGTLTGIIDRLEAKGLVFRKVPSGDRRSFHAVLTSAGEALFARVFPMHIQHLKRVFLDMSPDDLDRTRRELRRLRERFREP</sequence>
<feature type="domain" description="HTH marR-type" evidence="4">
    <location>
        <begin position="24"/>
        <end position="159"/>
    </location>
</feature>
<dbReference type="SMART" id="SM00347">
    <property type="entry name" value="HTH_MARR"/>
    <property type="match status" value="1"/>
</dbReference>
<keyword evidence="6" id="KW-1185">Reference proteome</keyword>
<dbReference type="GO" id="GO:0003700">
    <property type="term" value="F:DNA-binding transcription factor activity"/>
    <property type="evidence" value="ECO:0007669"/>
    <property type="project" value="InterPro"/>
</dbReference>
<dbReference type="Gene3D" id="1.10.10.10">
    <property type="entry name" value="Winged helix-like DNA-binding domain superfamily/Winged helix DNA-binding domain"/>
    <property type="match status" value="1"/>
</dbReference>
<comment type="caution">
    <text evidence="5">The sequence shown here is derived from an EMBL/GenBank/DDBJ whole genome shotgun (WGS) entry which is preliminary data.</text>
</comment>
<dbReference type="InterPro" id="IPR023187">
    <property type="entry name" value="Tscrpt_reg_MarR-type_CS"/>
</dbReference>
<dbReference type="PANTHER" id="PTHR42756">
    <property type="entry name" value="TRANSCRIPTIONAL REGULATOR, MARR"/>
    <property type="match status" value="1"/>
</dbReference>
<evidence type="ECO:0000313" key="5">
    <source>
        <dbReference type="EMBL" id="RCN56986.1"/>
    </source>
</evidence>
<accession>A0A368HEW6</accession>
<dbReference type="SUPFAM" id="SSF46785">
    <property type="entry name" value="Winged helix' DNA-binding domain"/>
    <property type="match status" value="1"/>
</dbReference>
<protein>
    <submittedName>
        <fullName evidence="5">MarR family transcriptional regulator</fullName>
    </submittedName>
</protein>
<dbReference type="OrthoDB" id="9815567at2"/>
<organism evidence="5 6">
    <name type="scientific">Acidiferrobacter thiooxydans</name>
    <dbReference type="NCBI Taxonomy" id="163359"/>
    <lineage>
        <taxon>Bacteria</taxon>
        <taxon>Pseudomonadati</taxon>
        <taxon>Pseudomonadota</taxon>
        <taxon>Gammaproteobacteria</taxon>
        <taxon>Acidiferrobacterales</taxon>
        <taxon>Acidiferrobacteraceae</taxon>
        <taxon>Acidiferrobacter</taxon>
    </lineage>
</organism>
<dbReference type="GO" id="GO:0003677">
    <property type="term" value="F:DNA binding"/>
    <property type="evidence" value="ECO:0007669"/>
    <property type="project" value="UniProtKB-KW"/>
</dbReference>
<proteinExistence type="predicted"/>
<dbReference type="EMBL" id="PSYR01000002">
    <property type="protein sequence ID" value="RCN56986.1"/>
    <property type="molecule type" value="Genomic_DNA"/>
</dbReference>
<dbReference type="PRINTS" id="PR00598">
    <property type="entry name" value="HTHMARR"/>
</dbReference>
<evidence type="ECO:0000256" key="2">
    <source>
        <dbReference type="ARBA" id="ARBA00023125"/>
    </source>
</evidence>
<keyword evidence="2" id="KW-0238">DNA-binding</keyword>
<evidence type="ECO:0000256" key="3">
    <source>
        <dbReference type="ARBA" id="ARBA00023163"/>
    </source>
</evidence>
<keyword evidence="3" id="KW-0804">Transcription</keyword>
<dbReference type="AlphaFoldDB" id="A0A368HEW6"/>
<dbReference type="PROSITE" id="PS01117">
    <property type="entry name" value="HTH_MARR_1"/>
    <property type="match status" value="1"/>
</dbReference>
<reference evidence="5 6" key="1">
    <citation type="submission" date="2018-02" db="EMBL/GenBank/DDBJ databases">
        <title>Insights into the biology of acidophilic members of the Acidiferrobacteraceae family derived from comparative genomic analyses.</title>
        <authorList>
            <person name="Issotta F."/>
            <person name="Thyssen C."/>
            <person name="Mena C."/>
            <person name="Moya A."/>
            <person name="Bellenberg S."/>
            <person name="Sproer C."/>
            <person name="Covarrubias P.C."/>
            <person name="Sand W."/>
            <person name="Quatrini R."/>
            <person name="Vera M."/>
        </authorList>
    </citation>
    <scope>NUCLEOTIDE SEQUENCE [LARGE SCALE GENOMIC DNA]</scope>
    <source>
        <strain evidence="6">m-1</strain>
    </source>
</reference>
<evidence type="ECO:0000259" key="4">
    <source>
        <dbReference type="PROSITE" id="PS50995"/>
    </source>
</evidence>
<dbReference type="InterPro" id="IPR036390">
    <property type="entry name" value="WH_DNA-bd_sf"/>
</dbReference>
<dbReference type="InterPro" id="IPR036388">
    <property type="entry name" value="WH-like_DNA-bd_sf"/>
</dbReference>
<dbReference type="PANTHER" id="PTHR42756:SF1">
    <property type="entry name" value="TRANSCRIPTIONAL REPRESSOR OF EMRAB OPERON"/>
    <property type="match status" value="1"/>
</dbReference>
<evidence type="ECO:0000313" key="6">
    <source>
        <dbReference type="Proteomes" id="UP000253250"/>
    </source>
</evidence>
<name>A0A368HEW6_9GAMM</name>
<dbReference type="PROSITE" id="PS50995">
    <property type="entry name" value="HTH_MARR_2"/>
    <property type="match status" value="1"/>
</dbReference>
<keyword evidence="1" id="KW-0805">Transcription regulation</keyword>